<feature type="domain" description="Methyltransferase type 12" evidence="1">
    <location>
        <begin position="49"/>
        <end position="140"/>
    </location>
</feature>
<protein>
    <recommendedName>
        <fullName evidence="1">Methyltransferase type 12 domain-containing protein</fullName>
    </recommendedName>
</protein>
<accession>A0AA48GPD0</accession>
<sequence length="248" mass="25499">MSAWKDTILRRFDAAAGTYDGQAGPQLRVAGDLAAGILALPPGPAPEVLEIGCGTGFLTAALAPALPGCRWLATDLAPAMVAACARRVPSVEARVLDGEAPDLGGRRFDLIVSSLAVQWFGDLGAGLARLHGLLKPGGVLAVTTLGAGTFPEWRGRCRAAGVEPGTPAYPSPEALAALLPGSAVQRRSYPMRCGNLHGFLDHLKLTGARTAAPGHAALSPAALGRLLRAGGGEFLATYDVLTVIWRAP</sequence>
<evidence type="ECO:0000259" key="1">
    <source>
        <dbReference type="Pfam" id="PF08242"/>
    </source>
</evidence>
<dbReference type="PANTHER" id="PTHR43861">
    <property type="entry name" value="TRANS-ACONITATE 2-METHYLTRANSFERASE-RELATED"/>
    <property type="match status" value="1"/>
</dbReference>
<dbReference type="Gene3D" id="3.40.50.150">
    <property type="entry name" value="Vaccinia Virus protein VP39"/>
    <property type="match status" value="1"/>
</dbReference>
<proteinExistence type="predicted"/>
<dbReference type="AlphaFoldDB" id="A0AA48GPD0"/>
<dbReference type="InterPro" id="IPR029063">
    <property type="entry name" value="SAM-dependent_MTases_sf"/>
</dbReference>
<dbReference type="KEGG" id="msil:METEAL_08740"/>
<gene>
    <name evidence="2" type="ORF">METEAL_08740</name>
</gene>
<dbReference type="RefSeq" id="WP_316414603.1">
    <property type="nucleotide sequence ID" value="NZ_AP027080.1"/>
</dbReference>
<dbReference type="SUPFAM" id="SSF53335">
    <property type="entry name" value="S-adenosyl-L-methionine-dependent methyltransferases"/>
    <property type="match status" value="1"/>
</dbReference>
<dbReference type="Proteomes" id="UP001238179">
    <property type="component" value="Chromosome"/>
</dbReference>
<dbReference type="InterPro" id="IPR013217">
    <property type="entry name" value="Methyltransf_12"/>
</dbReference>
<evidence type="ECO:0000313" key="2">
    <source>
        <dbReference type="EMBL" id="BDU71700.1"/>
    </source>
</evidence>
<reference evidence="3" key="1">
    <citation type="journal article" date="2023" name="Int. J. Syst. Evol. Microbiol.">
        <title>Mesoterricola silvestris gen. nov., sp. nov., Mesoterricola sediminis sp. nov., Geothrix oryzae sp. nov., Geothrix edaphica sp. nov., Geothrix rubra sp. nov., and Geothrix limicola sp. nov., six novel members of Acidobacteriota isolated from soils.</title>
        <authorList>
            <person name="Itoh H."/>
            <person name="Sugisawa Y."/>
            <person name="Mise K."/>
            <person name="Xu Z."/>
            <person name="Kuniyasu M."/>
            <person name="Ushijima N."/>
            <person name="Kawano K."/>
            <person name="Kobayashi E."/>
            <person name="Shiratori Y."/>
            <person name="Masuda Y."/>
            <person name="Senoo K."/>
        </authorList>
    </citation>
    <scope>NUCLEOTIDE SEQUENCE [LARGE SCALE GENOMIC DNA]</scope>
    <source>
        <strain evidence="3">W79</strain>
    </source>
</reference>
<keyword evidence="3" id="KW-1185">Reference proteome</keyword>
<name>A0AA48GPD0_9BACT</name>
<dbReference type="EMBL" id="AP027080">
    <property type="protein sequence ID" value="BDU71700.1"/>
    <property type="molecule type" value="Genomic_DNA"/>
</dbReference>
<evidence type="ECO:0000313" key="3">
    <source>
        <dbReference type="Proteomes" id="UP001238179"/>
    </source>
</evidence>
<dbReference type="Pfam" id="PF08242">
    <property type="entry name" value="Methyltransf_12"/>
    <property type="match status" value="1"/>
</dbReference>
<organism evidence="2 3">
    <name type="scientific">Mesoterricola silvestris</name>
    <dbReference type="NCBI Taxonomy" id="2927979"/>
    <lineage>
        <taxon>Bacteria</taxon>
        <taxon>Pseudomonadati</taxon>
        <taxon>Acidobacteriota</taxon>
        <taxon>Holophagae</taxon>
        <taxon>Holophagales</taxon>
        <taxon>Holophagaceae</taxon>
        <taxon>Mesoterricola</taxon>
    </lineage>
</organism>
<dbReference type="CDD" id="cd02440">
    <property type="entry name" value="AdoMet_MTases"/>
    <property type="match status" value="1"/>
</dbReference>